<dbReference type="PANTHER" id="PTHR33204">
    <property type="entry name" value="TRANSCRIPTIONAL REGULATOR, MARR FAMILY"/>
    <property type="match status" value="1"/>
</dbReference>
<gene>
    <name evidence="5" type="ORF">CLV59_10721</name>
</gene>
<name>A0A327VRU8_9BACT</name>
<keyword evidence="1" id="KW-0805">Transcription regulation</keyword>
<organism evidence="5 6">
    <name type="scientific">Chitinophaga dinghuensis</name>
    <dbReference type="NCBI Taxonomy" id="1539050"/>
    <lineage>
        <taxon>Bacteria</taxon>
        <taxon>Pseudomonadati</taxon>
        <taxon>Bacteroidota</taxon>
        <taxon>Chitinophagia</taxon>
        <taxon>Chitinophagales</taxon>
        <taxon>Chitinophagaceae</taxon>
        <taxon>Chitinophaga</taxon>
    </lineage>
</organism>
<evidence type="ECO:0000256" key="3">
    <source>
        <dbReference type="ARBA" id="ARBA00023163"/>
    </source>
</evidence>
<dbReference type="Gene3D" id="1.10.10.10">
    <property type="entry name" value="Winged helix-like DNA-binding domain superfamily/Winged helix DNA-binding domain"/>
    <property type="match status" value="1"/>
</dbReference>
<keyword evidence="6" id="KW-1185">Reference proteome</keyword>
<dbReference type="EMBL" id="QLMA01000007">
    <property type="protein sequence ID" value="RAJ77256.1"/>
    <property type="molecule type" value="Genomic_DNA"/>
</dbReference>
<dbReference type="AlphaFoldDB" id="A0A327VRU8"/>
<accession>A0A327VRU8</accession>
<reference evidence="5 6" key="1">
    <citation type="submission" date="2018-06" db="EMBL/GenBank/DDBJ databases">
        <title>Genomic Encyclopedia of Archaeal and Bacterial Type Strains, Phase II (KMG-II): from individual species to whole genera.</title>
        <authorList>
            <person name="Goeker M."/>
        </authorList>
    </citation>
    <scope>NUCLEOTIDE SEQUENCE [LARGE SCALE GENOMIC DNA]</scope>
    <source>
        <strain evidence="5 6">DSM 29821</strain>
    </source>
</reference>
<dbReference type="Pfam" id="PF01638">
    <property type="entry name" value="HxlR"/>
    <property type="match status" value="1"/>
</dbReference>
<evidence type="ECO:0000313" key="6">
    <source>
        <dbReference type="Proteomes" id="UP000249819"/>
    </source>
</evidence>
<dbReference type="GO" id="GO:0003677">
    <property type="term" value="F:DNA binding"/>
    <property type="evidence" value="ECO:0007669"/>
    <property type="project" value="UniProtKB-KW"/>
</dbReference>
<proteinExistence type="predicted"/>
<dbReference type="RefSeq" id="WP_111593866.1">
    <property type="nucleotide sequence ID" value="NZ_QLMA01000007.1"/>
</dbReference>
<dbReference type="PANTHER" id="PTHR33204:SF29">
    <property type="entry name" value="TRANSCRIPTIONAL REGULATOR"/>
    <property type="match status" value="1"/>
</dbReference>
<keyword evidence="2 5" id="KW-0238">DNA-binding</keyword>
<evidence type="ECO:0000256" key="1">
    <source>
        <dbReference type="ARBA" id="ARBA00023015"/>
    </source>
</evidence>
<dbReference type="OrthoDB" id="8231503at2"/>
<dbReference type="PROSITE" id="PS51118">
    <property type="entry name" value="HTH_HXLR"/>
    <property type="match status" value="1"/>
</dbReference>
<evidence type="ECO:0000259" key="4">
    <source>
        <dbReference type="PROSITE" id="PS51118"/>
    </source>
</evidence>
<comment type="caution">
    <text evidence="5">The sequence shown here is derived from an EMBL/GenBank/DDBJ whole genome shotgun (WGS) entry which is preliminary data.</text>
</comment>
<dbReference type="InterPro" id="IPR036390">
    <property type="entry name" value="WH_DNA-bd_sf"/>
</dbReference>
<dbReference type="Proteomes" id="UP000249819">
    <property type="component" value="Unassembled WGS sequence"/>
</dbReference>
<dbReference type="InterPro" id="IPR036388">
    <property type="entry name" value="WH-like_DNA-bd_sf"/>
</dbReference>
<protein>
    <submittedName>
        <fullName evidence="5">DNA-binding HxlR family transcriptional regulator</fullName>
    </submittedName>
</protein>
<feature type="domain" description="HTH hxlR-type" evidence="4">
    <location>
        <begin position="11"/>
        <end position="110"/>
    </location>
</feature>
<evidence type="ECO:0000256" key="2">
    <source>
        <dbReference type="ARBA" id="ARBA00023125"/>
    </source>
</evidence>
<sequence>MITLHNKVYTCPVDVTLSFIGGKWKILILSHLHWVEKRSYADLRNNLPGISEKMLSQQLKELEAHQLIGKEVLSLKPYRVEYFLTEEAKELEPLYELLSSFGVKYLKKHGIDYIKDQELFK</sequence>
<keyword evidence="3" id="KW-0804">Transcription</keyword>
<dbReference type="InterPro" id="IPR002577">
    <property type="entry name" value="HTH_HxlR"/>
</dbReference>
<evidence type="ECO:0000313" key="5">
    <source>
        <dbReference type="EMBL" id="RAJ77256.1"/>
    </source>
</evidence>
<dbReference type="SUPFAM" id="SSF46785">
    <property type="entry name" value="Winged helix' DNA-binding domain"/>
    <property type="match status" value="1"/>
</dbReference>